<feature type="signal peptide" evidence="1">
    <location>
        <begin position="1"/>
        <end position="21"/>
    </location>
</feature>
<keyword evidence="1" id="KW-0732">Signal</keyword>
<dbReference type="PROSITE" id="PS51257">
    <property type="entry name" value="PROKAR_LIPOPROTEIN"/>
    <property type="match status" value="1"/>
</dbReference>
<protein>
    <recommendedName>
        <fullName evidence="4">Lipoprotein</fullName>
    </recommendedName>
</protein>
<name>A0A1I6Y9W8_9FLAO</name>
<evidence type="ECO:0000313" key="3">
    <source>
        <dbReference type="Proteomes" id="UP000236454"/>
    </source>
</evidence>
<dbReference type="STRING" id="477690.SAMN05216474_0745"/>
<gene>
    <name evidence="2" type="ORF">SAMN05216474_0745</name>
</gene>
<reference evidence="2 3" key="1">
    <citation type="submission" date="2016-10" db="EMBL/GenBank/DDBJ databases">
        <authorList>
            <person name="de Groot N.N."/>
        </authorList>
    </citation>
    <scope>NUCLEOTIDE SEQUENCE [LARGE SCALE GENOMIC DNA]</scope>
    <source>
        <strain evidence="2 3">CGMCC 1.7005</strain>
    </source>
</reference>
<proteinExistence type="predicted"/>
<sequence>MKKVAPLLILALSLGIISCNNQNPTVEKDSRSQAKALTPDEVPLEDRISVNLIVETLNNKRKAIEQNLPQPISISSSDLREKVKQKWRKIDFYQIDNEVVRIKSYPYTEISKRTEEFYLEKGELFMAIIEDNGEGERGKSLQEFDKIYYFHEGELIHEKTNEKEIEYSIKDSEGEELMQEVSEYLDIYNKRK</sequence>
<evidence type="ECO:0000256" key="1">
    <source>
        <dbReference type="SAM" id="SignalP"/>
    </source>
</evidence>
<dbReference type="AlphaFoldDB" id="A0A1I6Y9W8"/>
<evidence type="ECO:0008006" key="4">
    <source>
        <dbReference type="Google" id="ProtNLM"/>
    </source>
</evidence>
<dbReference type="Proteomes" id="UP000236454">
    <property type="component" value="Unassembled WGS sequence"/>
</dbReference>
<feature type="chain" id="PRO_5014822143" description="Lipoprotein" evidence="1">
    <location>
        <begin position="22"/>
        <end position="192"/>
    </location>
</feature>
<organism evidence="2 3">
    <name type="scientific">Lishizhenia tianjinensis</name>
    <dbReference type="NCBI Taxonomy" id="477690"/>
    <lineage>
        <taxon>Bacteria</taxon>
        <taxon>Pseudomonadati</taxon>
        <taxon>Bacteroidota</taxon>
        <taxon>Flavobacteriia</taxon>
        <taxon>Flavobacteriales</taxon>
        <taxon>Crocinitomicaceae</taxon>
        <taxon>Lishizhenia</taxon>
    </lineage>
</organism>
<keyword evidence="3" id="KW-1185">Reference proteome</keyword>
<dbReference type="OrthoDB" id="1495277at2"/>
<dbReference type="RefSeq" id="WP_090246464.1">
    <property type="nucleotide sequence ID" value="NZ_FPAS01000001.1"/>
</dbReference>
<accession>A0A1I6Y9W8</accession>
<evidence type="ECO:0000313" key="2">
    <source>
        <dbReference type="EMBL" id="SFT47157.1"/>
    </source>
</evidence>
<dbReference type="EMBL" id="FPAS01000001">
    <property type="protein sequence ID" value="SFT47157.1"/>
    <property type="molecule type" value="Genomic_DNA"/>
</dbReference>